<dbReference type="RefSeq" id="WP_188364505.1">
    <property type="nucleotide sequence ID" value="NZ_BMEO01000003.1"/>
</dbReference>
<comment type="caution">
    <text evidence="11">The sequence shown here is derived from an EMBL/GenBank/DDBJ whole genome shotgun (WGS) entry which is preliminary data.</text>
</comment>
<protein>
    <recommendedName>
        <fullName evidence="8 10">Phosphate acyltransferase</fullName>
        <ecNumber evidence="8 10">2.3.1.274</ecNumber>
    </recommendedName>
    <alternativeName>
        <fullName evidence="10">Acyl-ACP phosphotransacylase</fullName>
    </alternativeName>
    <alternativeName>
        <fullName evidence="10">Acyl-[acyl-carrier-protein]--phosphate acyltransferase</fullName>
    </alternativeName>
    <alternativeName>
        <fullName evidence="10">Phosphate-acyl-ACP acyltransferase</fullName>
    </alternativeName>
</protein>
<reference evidence="11" key="1">
    <citation type="journal article" date="2014" name="Int. J. Syst. Evol. Microbiol.">
        <title>Complete genome sequence of Corynebacterium casei LMG S-19264T (=DSM 44701T), isolated from a smear-ripened cheese.</title>
        <authorList>
            <consortium name="US DOE Joint Genome Institute (JGI-PGF)"/>
            <person name="Walter F."/>
            <person name="Albersmeier A."/>
            <person name="Kalinowski J."/>
            <person name="Ruckert C."/>
        </authorList>
    </citation>
    <scope>NUCLEOTIDE SEQUENCE</scope>
    <source>
        <strain evidence="11">CGMCC 1.12181</strain>
    </source>
</reference>
<keyword evidence="6 10" id="KW-0594">Phospholipid biosynthesis</keyword>
<keyword evidence="12" id="KW-1185">Reference proteome</keyword>
<dbReference type="HAMAP" id="MF_00019">
    <property type="entry name" value="PlsX"/>
    <property type="match status" value="1"/>
</dbReference>
<dbReference type="GO" id="GO:0005737">
    <property type="term" value="C:cytoplasm"/>
    <property type="evidence" value="ECO:0007669"/>
    <property type="project" value="UniProtKB-SubCell"/>
</dbReference>
<dbReference type="GO" id="GO:0008654">
    <property type="term" value="P:phospholipid biosynthetic process"/>
    <property type="evidence" value="ECO:0007669"/>
    <property type="project" value="UniProtKB-KW"/>
</dbReference>
<keyword evidence="4 10" id="KW-0808">Transferase</keyword>
<dbReference type="PIRSF" id="PIRSF002465">
    <property type="entry name" value="Phsphlp_syn_PlsX"/>
    <property type="match status" value="1"/>
</dbReference>
<dbReference type="SUPFAM" id="SSF53659">
    <property type="entry name" value="Isocitrate/Isopropylmalate dehydrogenase-like"/>
    <property type="match status" value="1"/>
</dbReference>
<evidence type="ECO:0000256" key="4">
    <source>
        <dbReference type="ARBA" id="ARBA00022679"/>
    </source>
</evidence>
<comment type="subcellular location">
    <subcellularLocation>
        <location evidence="10">Cytoplasm</location>
    </subcellularLocation>
    <text evidence="10">Associated with the membrane possibly through PlsY.</text>
</comment>
<evidence type="ECO:0000256" key="2">
    <source>
        <dbReference type="ARBA" id="ARBA00022490"/>
    </source>
</evidence>
<evidence type="ECO:0000256" key="6">
    <source>
        <dbReference type="ARBA" id="ARBA00023209"/>
    </source>
</evidence>
<organism evidence="11 12">
    <name type="scientific">Marinicella pacifica</name>
    <dbReference type="NCBI Taxonomy" id="1171543"/>
    <lineage>
        <taxon>Bacteria</taxon>
        <taxon>Pseudomonadati</taxon>
        <taxon>Pseudomonadota</taxon>
        <taxon>Gammaproteobacteria</taxon>
        <taxon>Lysobacterales</taxon>
        <taxon>Marinicellaceae</taxon>
        <taxon>Marinicella</taxon>
    </lineage>
</organism>
<dbReference type="EMBL" id="BMEO01000003">
    <property type="protein sequence ID" value="GGF90097.1"/>
    <property type="molecule type" value="Genomic_DNA"/>
</dbReference>
<dbReference type="PANTHER" id="PTHR30100">
    <property type="entry name" value="FATTY ACID/PHOSPHOLIPID SYNTHESIS PROTEIN PLSX"/>
    <property type="match status" value="1"/>
</dbReference>
<comment type="similarity">
    <text evidence="10">Belongs to the PlsX family.</text>
</comment>
<comment type="pathway">
    <text evidence="10">Lipid metabolism; phospholipid metabolism.</text>
</comment>
<dbReference type="AlphaFoldDB" id="A0A917FLN0"/>
<dbReference type="Pfam" id="PF02504">
    <property type="entry name" value="FA_synthesis"/>
    <property type="match status" value="1"/>
</dbReference>
<evidence type="ECO:0000256" key="7">
    <source>
        <dbReference type="ARBA" id="ARBA00023264"/>
    </source>
</evidence>
<dbReference type="GO" id="GO:0006633">
    <property type="term" value="P:fatty acid biosynthetic process"/>
    <property type="evidence" value="ECO:0007669"/>
    <property type="project" value="UniProtKB-UniRule"/>
</dbReference>
<keyword evidence="5 10" id="KW-0443">Lipid metabolism</keyword>
<keyword evidence="3 10" id="KW-0444">Lipid biosynthesis</keyword>
<comment type="catalytic activity">
    <reaction evidence="1 10">
        <text>a fatty acyl-[ACP] + phosphate = an acyl phosphate + holo-[ACP]</text>
        <dbReference type="Rhea" id="RHEA:42292"/>
        <dbReference type="Rhea" id="RHEA-COMP:9685"/>
        <dbReference type="Rhea" id="RHEA-COMP:14125"/>
        <dbReference type="ChEBI" id="CHEBI:43474"/>
        <dbReference type="ChEBI" id="CHEBI:59918"/>
        <dbReference type="ChEBI" id="CHEBI:64479"/>
        <dbReference type="ChEBI" id="CHEBI:138651"/>
        <dbReference type="EC" id="2.3.1.274"/>
    </reaction>
</comment>
<evidence type="ECO:0000256" key="10">
    <source>
        <dbReference type="HAMAP-Rule" id="MF_00019"/>
    </source>
</evidence>
<keyword evidence="7 10" id="KW-1208">Phospholipid metabolism</keyword>
<dbReference type="InterPro" id="IPR003664">
    <property type="entry name" value="FA_synthesis"/>
</dbReference>
<proteinExistence type="inferred from homology"/>
<comment type="subunit">
    <text evidence="9 10">Homodimer. Probably interacts with PlsY.</text>
</comment>
<dbReference type="Proteomes" id="UP000605253">
    <property type="component" value="Unassembled WGS sequence"/>
</dbReference>
<keyword evidence="11" id="KW-0012">Acyltransferase</keyword>
<reference evidence="11" key="2">
    <citation type="submission" date="2020-09" db="EMBL/GenBank/DDBJ databases">
        <authorList>
            <person name="Sun Q."/>
            <person name="Zhou Y."/>
        </authorList>
    </citation>
    <scope>NUCLEOTIDE SEQUENCE</scope>
    <source>
        <strain evidence="11">CGMCC 1.12181</strain>
    </source>
</reference>
<dbReference type="GO" id="GO:0043811">
    <property type="term" value="F:phosphate:acyl-[acyl carrier protein] acyltransferase activity"/>
    <property type="evidence" value="ECO:0007669"/>
    <property type="project" value="UniProtKB-UniRule"/>
</dbReference>
<evidence type="ECO:0000313" key="12">
    <source>
        <dbReference type="Proteomes" id="UP000605253"/>
    </source>
</evidence>
<comment type="function">
    <text evidence="10">Catalyzes the reversible formation of acyl-phosphate (acyl-PO(4)) from acyl-[acyl-carrier-protein] (acyl-ACP). This enzyme utilizes acyl-ACP as fatty acyl donor, but not acyl-CoA.</text>
</comment>
<keyword evidence="2 10" id="KW-0963">Cytoplasm</keyword>
<gene>
    <name evidence="10 11" type="primary">plsX</name>
    <name evidence="11" type="ORF">GCM10011365_09070</name>
</gene>
<dbReference type="Gene3D" id="3.40.718.10">
    <property type="entry name" value="Isopropylmalate Dehydrogenase"/>
    <property type="match status" value="1"/>
</dbReference>
<evidence type="ECO:0000256" key="5">
    <source>
        <dbReference type="ARBA" id="ARBA00023098"/>
    </source>
</evidence>
<name>A0A917FLN0_9GAMM</name>
<dbReference type="PANTHER" id="PTHR30100:SF1">
    <property type="entry name" value="PHOSPHATE ACYLTRANSFERASE"/>
    <property type="match status" value="1"/>
</dbReference>
<evidence type="ECO:0000256" key="3">
    <source>
        <dbReference type="ARBA" id="ARBA00022516"/>
    </source>
</evidence>
<evidence type="ECO:0000256" key="8">
    <source>
        <dbReference type="ARBA" id="ARBA00024069"/>
    </source>
</evidence>
<evidence type="ECO:0000313" key="11">
    <source>
        <dbReference type="EMBL" id="GGF90097.1"/>
    </source>
</evidence>
<dbReference type="EC" id="2.3.1.274" evidence="8 10"/>
<evidence type="ECO:0000256" key="1">
    <source>
        <dbReference type="ARBA" id="ARBA00001232"/>
    </source>
</evidence>
<sequence length="313" mass="34306">MVCVAVDLMGGDTPVEDRFNAVLKFARKNPAVDLLVFVAAPFAQQLKQKAGQLPDNWVTEVCVSQIMMSESPLAALRNKQDSSLSMAIKAIQENRADAVLSAGNTGALVAFAKYWLKLMRPIERPALATVLPGQPKPTLLLDVGASLEYRAQDFYNLAELGVQMAPRLIPGLKNPEVALLNVGTEHIKGHDTIQQADHLLQQSPHNYSGFCEGSDLFNGRYDVICCDGFVGNITLKACEGLIKSIQHQNRRLGWRRWIPGFKTVNLNPAQYNGALLLGLDGLVVKSHGHSGADAFFHALQRTTNYVNTFKVAR</sequence>
<evidence type="ECO:0000256" key="9">
    <source>
        <dbReference type="ARBA" id="ARBA00046608"/>
    </source>
</evidence>
<accession>A0A917FLN0</accession>
<dbReference type="InterPro" id="IPR012281">
    <property type="entry name" value="Phospholipid_synth_PlsX-like"/>
</dbReference>